<dbReference type="EMBL" id="CAQN01001111">
    <property type="protein sequence ID" value="CCQ70104.1"/>
    <property type="molecule type" value="Genomic_DNA"/>
</dbReference>
<keyword evidence="1" id="KW-0812">Transmembrane</keyword>
<evidence type="ECO:0000313" key="3">
    <source>
        <dbReference type="Proteomes" id="UP000018130"/>
    </source>
</evidence>
<reference evidence="2 3" key="2">
    <citation type="submission" date="2013-09" db="EMBL/GenBank/DDBJ databases">
        <title>Whole genome comparison of six Crocosphaera watsonii strains with differing phenotypes.</title>
        <authorList>
            <person name="Bench S.R."/>
            <person name="Heller P."/>
            <person name="Frank I."/>
            <person name="Arciniega M."/>
            <person name="Shilova I.N."/>
            <person name="Zehr J.P."/>
        </authorList>
    </citation>
    <scope>NUCLEOTIDE SEQUENCE [LARGE SCALE GENOMIC DNA]</scope>
    <source>
        <strain evidence="2 3">WH 0402</strain>
    </source>
</reference>
<reference evidence="2 3" key="1">
    <citation type="submission" date="2013-01" db="EMBL/GenBank/DDBJ databases">
        <authorList>
            <person name="Bench S."/>
        </authorList>
    </citation>
    <scope>NUCLEOTIDE SEQUENCE [LARGE SCALE GENOMIC DNA]</scope>
    <source>
        <strain evidence="2 3">WH 0402</strain>
    </source>
</reference>
<comment type="caution">
    <text evidence="2">The sequence shown here is derived from an EMBL/GenBank/DDBJ whole genome shotgun (WGS) entry which is preliminary data.</text>
</comment>
<dbReference type="AlphaFoldDB" id="T2JYE4"/>
<organism evidence="2 3">
    <name type="scientific">Crocosphaera watsonii WH 0402</name>
    <dbReference type="NCBI Taxonomy" id="1284629"/>
    <lineage>
        <taxon>Bacteria</taxon>
        <taxon>Bacillati</taxon>
        <taxon>Cyanobacteriota</taxon>
        <taxon>Cyanophyceae</taxon>
        <taxon>Oscillatoriophycideae</taxon>
        <taxon>Chroococcales</taxon>
        <taxon>Aphanothecaceae</taxon>
        <taxon>Crocosphaera</taxon>
    </lineage>
</organism>
<proteinExistence type="predicted"/>
<accession>T2JYE4</accession>
<keyword evidence="1" id="KW-0472">Membrane</keyword>
<name>T2JYE4_CROWT</name>
<feature type="transmembrane region" description="Helical" evidence="1">
    <location>
        <begin position="30"/>
        <end position="51"/>
    </location>
</feature>
<protein>
    <submittedName>
        <fullName evidence="2">Uncharacterized protein</fullName>
    </submittedName>
</protein>
<gene>
    <name evidence="2" type="ORF">CWATWH0402_2985</name>
</gene>
<keyword evidence="1" id="KW-1133">Transmembrane helix</keyword>
<evidence type="ECO:0000256" key="1">
    <source>
        <dbReference type="SAM" id="Phobius"/>
    </source>
</evidence>
<evidence type="ECO:0000313" key="2">
    <source>
        <dbReference type="EMBL" id="CCQ70104.1"/>
    </source>
</evidence>
<dbReference type="Proteomes" id="UP000018130">
    <property type="component" value="Unassembled WGS sequence"/>
</dbReference>
<sequence>MNGWHYLLAFFVFCGNLYERYSQLPKWKQVTIVLLIFVVPKVISVGGEIMGAQARRNAYQQCLANAEANNDPYASILCNSNY</sequence>
<dbReference type="RefSeq" id="WP_048327249.1">
    <property type="nucleotide sequence ID" value="NZ_CAQN01001111.1"/>
</dbReference>